<protein>
    <submittedName>
        <fullName evidence="1">Uncharacterized protein</fullName>
    </submittedName>
</protein>
<proteinExistence type="predicted"/>
<evidence type="ECO:0000313" key="2">
    <source>
        <dbReference type="Proteomes" id="UP000824107"/>
    </source>
</evidence>
<organism evidence="1 2">
    <name type="scientific">Candidatus Scatocola faecipullorum</name>
    <dbReference type="NCBI Taxonomy" id="2840917"/>
    <lineage>
        <taxon>Bacteria</taxon>
        <taxon>Pseudomonadati</taxon>
        <taxon>Pseudomonadota</taxon>
        <taxon>Alphaproteobacteria</taxon>
        <taxon>Rhodospirillales</taxon>
        <taxon>Rhodospirillaceae</taxon>
        <taxon>Rhodospirillaceae incertae sedis</taxon>
        <taxon>Candidatus Scatocola</taxon>
    </lineage>
</organism>
<reference evidence="1" key="2">
    <citation type="journal article" date="2021" name="PeerJ">
        <title>Extensive microbial diversity within the chicken gut microbiome revealed by metagenomics and culture.</title>
        <authorList>
            <person name="Gilroy R."/>
            <person name="Ravi A."/>
            <person name="Getino M."/>
            <person name="Pursley I."/>
            <person name="Horton D.L."/>
            <person name="Alikhan N.F."/>
            <person name="Baker D."/>
            <person name="Gharbi K."/>
            <person name="Hall N."/>
            <person name="Watson M."/>
            <person name="Adriaenssens E.M."/>
            <person name="Foster-Nyarko E."/>
            <person name="Jarju S."/>
            <person name="Secka A."/>
            <person name="Antonio M."/>
            <person name="Oren A."/>
            <person name="Chaudhuri R.R."/>
            <person name="La Ragione R."/>
            <person name="Hildebrand F."/>
            <person name="Pallen M.J."/>
        </authorList>
    </citation>
    <scope>NUCLEOTIDE SEQUENCE</scope>
    <source>
        <strain evidence="1">ChiW3-316</strain>
    </source>
</reference>
<dbReference type="Proteomes" id="UP000824107">
    <property type="component" value="Unassembled WGS sequence"/>
</dbReference>
<dbReference type="EMBL" id="DVNC01000022">
    <property type="protein sequence ID" value="HIU53053.1"/>
    <property type="molecule type" value="Genomic_DNA"/>
</dbReference>
<gene>
    <name evidence="1" type="ORF">IAD20_03115</name>
</gene>
<comment type="caution">
    <text evidence="1">The sequence shown here is derived from an EMBL/GenBank/DDBJ whole genome shotgun (WGS) entry which is preliminary data.</text>
</comment>
<dbReference type="AlphaFoldDB" id="A0A9D1M375"/>
<sequence length="351" mass="41310">MIMNVDEFEALMDRCKIMLNDNGEVSFVPYSDKDRMRISKIITDNNLQKLPLANFNALVQQHNPLYQTRRKLRQQKAEQFSKLTTSQVAELPIEQKLDYMDVLFPRRQTLNELLEVCRKNEANLRACLFNMDFPKSFWKSERKLADRYASLLASQPEITDKIKSWQEISPEDKKDVIKQAAKTFEYVYGTVPKIVFFTPEEERAKRRKAGLNEEAHINAAYYHNGKIHFNEERLQESDNLFGISVLFHEGTHHRQHGQNFDDDLVNRIFDCDMFNAALYEDELNNKTSSTYKDLYCMQPAETHAHGLQEYMEHQFMEKAAIQKSPHADTKETRYVHNKAFSMARLTQYRSQ</sequence>
<name>A0A9D1M375_9PROT</name>
<accession>A0A9D1M375</accession>
<reference evidence="1" key="1">
    <citation type="submission" date="2020-10" db="EMBL/GenBank/DDBJ databases">
        <authorList>
            <person name="Gilroy R."/>
        </authorList>
    </citation>
    <scope>NUCLEOTIDE SEQUENCE</scope>
    <source>
        <strain evidence="1">ChiW3-316</strain>
    </source>
</reference>
<evidence type="ECO:0000313" key="1">
    <source>
        <dbReference type="EMBL" id="HIU53053.1"/>
    </source>
</evidence>